<dbReference type="RefSeq" id="WP_135503327.1">
    <property type="nucleotide sequence ID" value="NZ_CP181055.1"/>
</dbReference>
<comment type="caution">
    <text evidence="2">The sequence shown here is derived from an EMBL/GenBank/DDBJ whole genome shotgun (WGS) entry which is preliminary data.</text>
</comment>
<keyword evidence="3" id="KW-1185">Reference proteome</keyword>
<evidence type="ECO:0000313" key="2">
    <source>
        <dbReference type="EMBL" id="MBB5181366.1"/>
    </source>
</evidence>
<evidence type="ECO:0000313" key="3">
    <source>
        <dbReference type="Proteomes" id="UP000525923"/>
    </source>
</evidence>
<dbReference type="OrthoDB" id="2353304at2"/>
<evidence type="ECO:0000259" key="1">
    <source>
        <dbReference type="Pfam" id="PF11181"/>
    </source>
</evidence>
<dbReference type="Proteomes" id="UP000525923">
    <property type="component" value="Unassembled WGS sequence"/>
</dbReference>
<reference evidence="2 3" key="1">
    <citation type="submission" date="2020-08" db="EMBL/GenBank/DDBJ databases">
        <title>Genomic Encyclopedia of Type Strains, Phase IV (KMG-IV): sequencing the most valuable type-strain genomes for metagenomic binning, comparative biology and taxonomic classification.</title>
        <authorList>
            <person name="Goeker M."/>
        </authorList>
    </citation>
    <scope>NUCLEOTIDE SEQUENCE [LARGE SCALE GENOMIC DNA]</scope>
    <source>
        <strain evidence="2 3">DSM 15895</strain>
    </source>
</reference>
<name>A0A7W8CU61_9BACL</name>
<dbReference type="Pfam" id="PF11181">
    <property type="entry name" value="YflT"/>
    <property type="match status" value="1"/>
</dbReference>
<dbReference type="InterPro" id="IPR025889">
    <property type="entry name" value="GSP17M-like_dom"/>
</dbReference>
<protein>
    <recommendedName>
        <fullName evidence="1">General stress protein 17M-like domain-containing protein</fullName>
    </recommendedName>
</protein>
<feature type="domain" description="General stress protein 17M-like" evidence="1">
    <location>
        <begin position="6"/>
        <end position="95"/>
    </location>
</feature>
<proteinExistence type="predicted"/>
<sequence length="104" mass="11853">MIVKLTVENALQAKKEIEKLESQGYHEDHIYLFAHDPKRQHDIADALDAEDPDSGFLNKLKNLTTSRGDQLRSEMQSVGLTEQEADQYEEELDKGKLVIVAKKD</sequence>
<accession>A0A7W8CU61</accession>
<organism evidence="2 3">
    <name type="scientific">Planococcus koreensis</name>
    <dbReference type="NCBI Taxonomy" id="112331"/>
    <lineage>
        <taxon>Bacteria</taxon>
        <taxon>Bacillati</taxon>
        <taxon>Bacillota</taxon>
        <taxon>Bacilli</taxon>
        <taxon>Bacillales</taxon>
        <taxon>Caryophanaceae</taxon>
        <taxon>Planococcus</taxon>
    </lineage>
</organism>
<gene>
    <name evidence="2" type="ORF">HNQ44_002831</name>
</gene>
<dbReference type="AlphaFoldDB" id="A0A7W8CU61"/>
<dbReference type="EMBL" id="JACHHE010000008">
    <property type="protein sequence ID" value="MBB5181366.1"/>
    <property type="molecule type" value="Genomic_DNA"/>
</dbReference>